<evidence type="ECO:0000256" key="2">
    <source>
        <dbReference type="ARBA" id="ARBA00004123"/>
    </source>
</evidence>
<evidence type="ECO:0000256" key="7">
    <source>
        <dbReference type="ARBA" id="ARBA00022490"/>
    </source>
</evidence>
<dbReference type="Pfam" id="PF21974">
    <property type="entry name" value="SPN1_m3Gcap_bd"/>
    <property type="match status" value="1"/>
</dbReference>
<accession>G4TDW8</accession>
<dbReference type="SUPFAM" id="SSF56091">
    <property type="entry name" value="DNA ligase/mRNA capping enzyme, catalytic domain"/>
    <property type="match status" value="1"/>
</dbReference>
<dbReference type="OrthoDB" id="10003593at2759"/>
<dbReference type="InterPro" id="IPR047857">
    <property type="entry name" value="Snurportin1_C"/>
</dbReference>
<evidence type="ECO:0000256" key="5">
    <source>
        <dbReference type="ARBA" id="ARBA00016034"/>
    </source>
</evidence>
<reference evidence="12 13" key="1">
    <citation type="journal article" date="2011" name="PLoS Pathog.">
        <title>Endophytic Life Strategies Decoded by Genome and Transcriptome Analyses of the Mutualistic Root Symbiont Piriformospora indica.</title>
        <authorList>
            <person name="Zuccaro A."/>
            <person name="Lahrmann U."/>
            <person name="Guldener U."/>
            <person name="Langen G."/>
            <person name="Pfiffi S."/>
            <person name="Biedenkopf D."/>
            <person name="Wong P."/>
            <person name="Samans B."/>
            <person name="Grimm C."/>
            <person name="Basiewicz M."/>
            <person name="Murat C."/>
            <person name="Martin F."/>
            <person name="Kogel K.H."/>
        </authorList>
    </citation>
    <scope>NUCLEOTIDE SEQUENCE [LARGE SCALE GENOMIC DNA]</scope>
    <source>
        <strain evidence="12 13">DSM 11827</strain>
    </source>
</reference>
<dbReference type="OMA" id="FRLWWRD"/>
<dbReference type="GO" id="GO:0005634">
    <property type="term" value="C:nucleus"/>
    <property type="evidence" value="ECO:0007669"/>
    <property type="project" value="UniProtKB-SubCell"/>
</dbReference>
<evidence type="ECO:0000256" key="6">
    <source>
        <dbReference type="ARBA" id="ARBA00022448"/>
    </source>
</evidence>
<dbReference type="PANTHER" id="PTHR13403">
    <property type="entry name" value="SNURPORTIN1 RNUT1 PROTEIN RNA, U TRANSPORTER 1"/>
    <property type="match status" value="1"/>
</dbReference>
<keyword evidence="9" id="KW-0539">Nucleus</keyword>
<feature type="region of interest" description="Disordered" evidence="10">
    <location>
        <begin position="1"/>
        <end position="29"/>
    </location>
</feature>
<dbReference type="GO" id="GO:0061015">
    <property type="term" value="P:snRNA import into nucleus"/>
    <property type="evidence" value="ECO:0007669"/>
    <property type="project" value="InterPro"/>
</dbReference>
<evidence type="ECO:0000259" key="11">
    <source>
        <dbReference type="Pfam" id="PF21974"/>
    </source>
</evidence>
<evidence type="ECO:0000256" key="9">
    <source>
        <dbReference type="ARBA" id="ARBA00023242"/>
    </source>
</evidence>
<dbReference type="Proteomes" id="UP000007148">
    <property type="component" value="Unassembled WGS sequence"/>
</dbReference>
<dbReference type="InterPro" id="IPR017336">
    <property type="entry name" value="Snurportin-1"/>
</dbReference>
<evidence type="ECO:0000256" key="4">
    <source>
        <dbReference type="ARBA" id="ARBA00007540"/>
    </source>
</evidence>
<dbReference type="eggNOG" id="KOG3132">
    <property type="taxonomic scope" value="Eukaryota"/>
</dbReference>
<dbReference type="EMBL" id="CAFZ01000057">
    <property type="protein sequence ID" value="CCA69526.1"/>
    <property type="molecule type" value="Genomic_DNA"/>
</dbReference>
<protein>
    <recommendedName>
        <fullName evidence="5">Snurportin-1</fullName>
    </recommendedName>
</protein>
<dbReference type="Gene3D" id="3.30.470.30">
    <property type="entry name" value="DNA ligase/mRNA capping enzyme"/>
    <property type="match status" value="1"/>
</dbReference>
<comment type="subcellular location">
    <subcellularLocation>
        <location evidence="3">Cytoplasm</location>
    </subcellularLocation>
    <subcellularLocation>
        <location evidence="2">Nucleus</location>
    </subcellularLocation>
</comment>
<evidence type="ECO:0000313" key="12">
    <source>
        <dbReference type="EMBL" id="CCA69526.1"/>
    </source>
</evidence>
<dbReference type="InParanoid" id="G4TDW8"/>
<evidence type="ECO:0000256" key="3">
    <source>
        <dbReference type="ARBA" id="ARBA00004496"/>
    </source>
</evidence>
<feature type="domain" description="Snurportin-1 m3G cap-binding" evidence="11">
    <location>
        <begin position="87"/>
        <end position="192"/>
    </location>
</feature>
<organism evidence="12 13">
    <name type="scientific">Serendipita indica (strain DSM 11827)</name>
    <name type="common">Root endophyte fungus</name>
    <name type="synonym">Piriformospora indica</name>
    <dbReference type="NCBI Taxonomy" id="1109443"/>
    <lineage>
        <taxon>Eukaryota</taxon>
        <taxon>Fungi</taxon>
        <taxon>Dikarya</taxon>
        <taxon>Basidiomycota</taxon>
        <taxon>Agaricomycotina</taxon>
        <taxon>Agaricomycetes</taxon>
        <taxon>Sebacinales</taxon>
        <taxon>Serendipitaceae</taxon>
        <taxon>Serendipita</taxon>
    </lineage>
</organism>
<evidence type="ECO:0000256" key="1">
    <source>
        <dbReference type="ARBA" id="ARBA00003975"/>
    </source>
</evidence>
<keyword evidence="8" id="KW-0694">RNA-binding</keyword>
<comment type="caution">
    <text evidence="12">The sequence shown here is derived from an EMBL/GenBank/DDBJ whole genome shotgun (WGS) entry which is preliminary data.</text>
</comment>
<keyword evidence="6" id="KW-0813">Transport</keyword>
<proteinExistence type="inferred from homology"/>
<dbReference type="PANTHER" id="PTHR13403:SF6">
    <property type="entry name" value="SNURPORTIN-1"/>
    <property type="match status" value="1"/>
</dbReference>
<gene>
    <name evidence="12" type="ORF">PIIN_03465</name>
</gene>
<dbReference type="HOGENOM" id="CLU_048922_0_0_1"/>
<evidence type="ECO:0000256" key="10">
    <source>
        <dbReference type="SAM" id="MobiDB-lite"/>
    </source>
</evidence>
<dbReference type="GO" id="GO:0005737">
    <property type="term" value="C:cytoplasm"/>
    <property type="evidence" value="ECO:0007669"/>
    <property type="project" value="UniProtKB-SubCell"/>
</dbReference>
<name>G4TDW8_SERID</name>
<comment type="function">
    <text evidence="1">Functions as an U snRNP-specific nuclear import adapter. Involved in the trimethylguanosine (m3G)-cap-dependent nuclear import of U snRNPs. Binds specifically to the terminal m3G-cap U snRNAs.</text>
</comment>
<evidence type="ECO:0000313" key="13">
    <source>
        <dbReference type="Proteomes" id="UP000007148"/>
    </source>
</evidence>
<evidence type="ECO:0000256" key="8">
    <source>
        <dbReference type="ARBA" id="ARBA00022884"/>
    </source>
</evidence>
<dbReference type="STRING" id="1109443.G4TDW8"/>
<keyword evidence="7" id="KW-0963">Cytoplasm</keyword>
<comment type="similarity">
    <text evidence="4">Belongs to the snurportin family.</text>
</comment>
<dbReference type="AlphaFoldDB" id="G4TDW8"/>
<dbReference type="GO" id="GO:0003723">
    <property type="term" value="F:RNA binding"/>
    <property type="evidence" value="ECO:0007669"/>
    <property type="project" value="UniProtKB-KW"/>
</dbReference>
<keyword evidence="13" id="KW-1185">Reference proteome</keyword>
<sequence>MRSRSFKMPPVEDSQNTRRMRRLEEQKRSRALKVESARNVDIFAGLSLNEIEMEEEKAVPKAKRPSRWANVAMYAEPLEMNGMGPALPDDFGTAWIAVAPVPKGKRCLVIAYKSNGQGSVVSLRSRLKGNQLMRFPSRLPTDTILDCILDEHWEHNGILHVLDVLRWRGQDYTQCEASFRFWWRDTKIAELEPPQPPSSSSERPPRFSYPHVLRAIPWFPNLQDPLLLLNTIIPLARTGVTVTVPLAPSPMSDEPNELVVPCASDGILLYVGESSYEKGPSLLAAWVPVEPFGDGQDSALEVFARHVQATTSI</sequence>